<evidence type="ECO:0008006" key="4">
    <source>
        <dbReference type="Google" id="ProtNLM"/>
    </source>
</evidence>
<keyword evidence="3" id="KW-1185">Reference proteome</keyword>
<keyword evidence="1" id="KW-0732">Signal</keyword>
<evidence type="ECO:0000256" key="1">
    <source>
        <dbReference type="SAM" id="SignalP"/>
    </source>
</evidence>
<sequence length="133" mass="14608">MSVLRKFATAAMVVFLMVAGGVTASADTESTNPQAVQTCYGGAVQVSGSGTRFPSSGYYRTTSRCADINFRYGLGPSFVMARVCFRSTGACNKYRQIPRGTDWRLVATDVLDGTDFYMQFNRSYNMRVGRLAF</sequence>
<feature type="signal peptide" evidence="1">
    <location>
        <begin position="1"/>
        <end position="26"/>
    </location>
</feature>
<evidence type="ECO:0000313" key="2">
    <source>
        <dbReference type="EMBL" id="AOS64659.1"/>
    </source>
</evidence>
<accession>A0AAC9HSR9</accession>
<dbReference type="EMBL" id="CP014859">
    <property type="protein sequence ID" value="AOS64659.1"/>
    <property type="molecule type" value="Genomic_DNA"/>
</dbReference>
<evidence type="ECO:0000313" key="3">
    <source>
        <dbReference type="Proteomes" id="UP000095210"/>
    </source>
</evidence>
<reference evidence="3" key="1">
    <citation type="submission" date="2016-03" db="EMBL/GenBank/DDBJ databases">
        <title>Complete genome sequence of the type strain Actinoalloteichus hymeniacidonis DSM 45092.</title>
        <authorList>
            <person name="Schaffert L."/>
            <person name="Albersmeier A."/>
            <person name="Winkler A."/>
            <person name="Kalinowski J."/>
            <person name="Zotchev S."/>
            <person name="Ruckert C."/>
        </authorList>
    </citation>
    <scope>NUCLEOTIDE SEQUENCE [LARGE SCALE GENOMIC DNA]</scope>
    <source>
        <strain evidence="3">HPA177(T) (DSM 45092(T))</strain>
    </source>
</reference>
<gene>
    <name evidence="2" type="ORF">TL08_19340</name>
</gene>
<dbReference type="Proteomes" id="UP000095210">
    <property type="component" value="Chromosome"/>
</dbReference>
<protein>
    <recommendedName>
        <fullName evidence="4">Beta/Gamma crystallin</fullName>
    </recommendedName>
</protein>
<feature type="chain" id="PRO_5042114069" description="Beta/Gamma crystallin" evidence="1">
    <location>
        <begin position="27"/>
        <end position="133"/>
    </location>
</feature>
<dbReference type="KEGG" id="ahm:TL08_19340"/>
<dbReference type="AlphaFoldDB" id="A0AAC9HSR9"/>
<proteinExistence type="predicted"/>
<name>A0AAC9HSR9_9PSEU</name>
<organism evidence="2 3">
    <name type="scientific">Actinoalloteichus hymeniacidonis</name>
    <dbReference type="NCBI Taxonomy" id="340345"/>
    <lineage>
        <taxon>Bacteria</taxon>
        <taxon>Bacillati</taxon>
        <taxon>Actinomycetota</taxon>
        <taxon>Actinomycetes</taxon>
        <taxon>Pseudonocardiales</taxon>
        <taxon>Pseudonocardiaceae</taxon>
        <taxon>Actinoalloteichus</taxon>
    </lineage>
</organism>